<dbReference type="GO" id="GO:0004176">
    <property type="term" value="F:ATP-dependent peptidase activity"/>
    <property type="evidence" value="ECO:0007669"/>
    <property type="project" value="UniProtKB-UniRule"/>
</dbReference>
<dbReference type="GO" id="GO:0005737">
    <property type="term" value="C:cytoplasm"/>
    <property type="evidence" value="ECO:0007669"/>
    <property type="project" value="UniProtKB-SubCell"/>
</dbReference>
<dbReference type="FunFam" id="1.20.5.5270:FF:000002">
    <property type="entry name" value="Lon protease homolog"/>
    <property type="match status" value="1"/>
</dbReference>
<dbReference type="PROSITE" id="PS51786">
    <property type="entry name" value="LON_PROTEOLYTIC"/>
    <property type="match status" value="1"/>
</dbReference>
<comment type="similarity">
    <text evidence="9 10 13">Belongs to the peptidase S16 family.</text>
</comment>
<accession>A0AA45WPG8</accession>
<dbReference type="SMART" id="SM00464">
    <property type="entry name" value="LON"/>
    <property type="match status" value="1"/>
</dbReference>
<comment type="induction">
    <text evidence="9">By heat shock.</text>
</comment>
<evidence type="ECO:0000256" key="12">
    <source>
        <dbReference type="PIRSR" id="PIRSR001174-2"/>
    </source>
</evidence>
<dbReference type="PANTHER" id="PTHR10046">
    <property type="entry name" value="ATP DEPENDENT LON PROTEASE FAMILY MEMBER"/>
    <property type="match status" value="1"/>
</dbReference>
<feature type="domain" description="Lon proteolytic" evidence="14">
    <location>
        <begin position="605"/>
        <end position="787"/>
    </location>
</feature>
<keyword evidence="17" id="KW-1185">Reference proteome</keyword>
<evidence type="ECO:0000259" key="14">
    <source>
        <dbReference type="PROSITE" id="PS51786"/>
    </source>
</evidence>
<dbReference type="InterPro" id="IPR027543">
    <property type="entry name" value="Lon_bac"/>
</dbReference>
<evidence type="ECO:0000256" key="3">
    <source>
        <dbReference type="ARBA" id="ARBA00022670"/>
    </source>
</evidence>
<comment type="catalytic activity">
    <reaction evidence="9 10 13">
        <text>Hydrolysis of proteins in presence of ATP.</text>
        <dbReference type="EC" id="3.4.21.53"/>
    </reaction>
</comment>
<dbReference type="EC" id="3.4.21.53" evidence="9 10"/>
<dbReference type="SUPFAM" id="SSF54211">
    <property type="entry name" value="Ribosomal protein S5 domain 2-like"/>
    <property type="match status" value="1"/>
</dbReference>
<evidence type="ECO:0000313" key="16">
    <source>
        <dbReference type="EMBL" id="SMP21719.1"/>
    </source>
</evidence>
<dbReference type="Gene3D" id="1.10.8.60">
    <property type="match status" value="1"/>
</dbReference>
<dbReference type="Gene3D" id="3.30.230.10">
    <property type="match status" value="1"/>
</dbReference>
<dbReference type="Proteomes" id="UP001157947">
    <property type="component" value="Unassembled WGS sequence"/>
</dbReference>
<dbReference type="InterPro" id="IPR008269">
    <property type="entry name" value="Lon_proteolytic"/>
</dbReference>
<dbReference type="CDD" id="cd19500">
    <property type="entry name" value="RecA-like_Lon"/>
    <property type="match status" value="1"/>
</dbReference>
<evidence type="ECO:0000256" key="6">
    <source>
        <dbReference type="ARBA" id="ARBA00022825"/>
    </source>
</evidence>
<dbReference type="PRINTS" id="PR00830">
    <property type="entry name" value="ENDOLAPTASE"/>
</dbReference>
<comment type="subunit">
    <text evidence="9 10">Homohexamer. Organized in a ring with a central cavity.</text>
</comment>
<organism evidence="16 17">
    <name type="scientific">Venenivibrio stagnispumantis</name>
    <dbReference type="NCBI Taxonomy" id="407998"/>
    <lineage>
        <taxon>Bacteria</taxon>
        <taxon>Pseudomonadati</taxon>
        <taxon>Aquificota</taxon>
        <taxon>Aquificia</taxon>
        <taxon>Aquificales</taxon>
        <taxon>Hydrogenothermaceae</taxon>
        <taxon>Venenivibrio</taxon>
    </lineage>
</organism>
<comment type="subcellular location">
    <subcellularLocation>
        <location evidence="1 9 10">Cytoplasm</location>
    </subcellularLocation>
</comment>
<proteinExistence type="evidence at transcript level"/>
<dbReference type="InterPro" id="IPR046336">
    <property type="entry name" value="Lon_prtase_N_sf"/>
</dbReference>
<evidence type="ECO:0000256" key="4">
    <source>
        <dbReference type="ARBA" id="ARBA00022741"/>
    </source>
</evidence>
<dbReference type="HAMAP" id="MF_01973">
    <property type="entry name" value="lon_bact"/>
    <property type="match status" value="1"/>
</dbReference>
<dbReference type="Gene3D" id="1.20.58.1480">
    <property type="match status" value="1"/>
</dbReference>
<comment type="function">
    <text evidence="9">ATP-dependent serine protease that mediates the selective degradation of mutant and abnormal proteins as well as certain short-lived regulatory proteins. Required for cellular homeostasis and for survival from DNA damage and developmental changes induced by stress. Degrades polypeptides processively to yield small peptide fragments that are 5 to 10 amino acids long. Binds to DNA in a double-stranded, site-specific manner.</text>
</comment>
<dbReference type="InterPro" id="IPR003959">
    <property type="entry name" value="ATPase_AAA_core"/>
</dbReference>
<dbReference type="Gene3D" id="3.40.50.300">
    <property type="entry name" value="P-loop containing nucleotide triphosphate hydrolases"/>
    <property type="match status" value="1"/>
</dbReference>
<dbReference type="GO" id="GO:0005524">
    <property type="term" value="F:ATP binding"/>
    <property type="evidence" value="ECO:0007669"/>
    <property type="project" value="UniProtKB-UniRule"/>
</dbReference>
<dbReference type="InterPro" id="IPR027417">
    <property type="entry name" value="P-loop_NTPase"/>
</dbReference>
<dbReference type="GO" id="GO:0016887">
    <property type="term" value="F:ATP hydrolysis activity"/>
    <property type="evidence" value="ECO:0007669"/>
    <property type="project" value="UniProtKB-UniRule"/>
</dbReference>
<dbReference type="GO" id="GO:0034605">
    <property type="term" value="P:cellular response to heat"/>
    <property type="evidence" value="ECO:0007669"/>
    <property type="project" value="UniProtKB-UniRule"/>
</dbReference>
<keyword evidence="6 9" id="KW-0720">Serine protease</keyword>
<dbReference type="InterPro" id="IPR054594">
    <property type="entry name" value="Lon_lid"/>
</dbReference>
<dbReference type="Pfam" id="PF22667">
    <property type="entry name" value="Lon_lid"/>
    <property type="match status" value="1"/>
</dbReference>
<dbReference type="SUPFAM" id="SSF52540">
    <property type="entry name" value="P-loop containing nucleoside triphosphate hydrolases"/>
    <property type="match status" value="1"/>
</dbReference>
<dbReference type="FunFam" id="3.40.50.300:FF:000382">
    <property type="entry name" value="Lon protease homolog 2, peroxisomal"/>
    <property type="match status" value="1"/>
</dbReference>
<evidence type="ECO:0000256" key="8">
    <source>
        <dbReference type="ARBA" id="ARBA00023016"/>
    </source>
</evidence>
<dbReference type="PROSITE" id="PS51787">
    <property type="entry name" value="LON_N"/>
    <property type="match status" value="1"/>
</dbReference>
<dbReference type="SMART" id="SM00382">
    <property type="entry name" value="AAA"/>
    <property type="match status" value="1"/>
</dbReference>
<evidence type="ECO:0000256" key="9">
    <source>
        <dbReference type="HAMAP-Rule" id="MF_01973"/>
    </source>
</evidence>
<dbReference type="Pfam" id="PF05362">
    <property type="entry name" value="Lon_C"/>
    <property type="match status" value="1"/>
</dbReference>
<evidence type="ECO:0000256" key="7">
    <source>
        <dbReference type="ARBA" id="ARBA00022840"/>
    </source>
</evidence>
<keyword evidence="2 9" id="KW-0963">Cytoplasm</keyword>
<dbReference type="InterPro" id="IPR027065">
    <property type="entry name" value="Lon_Prtase"/>
</dbReference>
<dbReference type="InterPro" id="IPR020568">
    <property type="entry name" value="Ribosomal_Su5_D2-typ_SF"/>
</dbReference>
<dbReference type="GO" id="GO:0004252">
    <property type="term" value="F:serine-type endopeptidase activity"/>
    <property type="evidence" value="ECO:0007669"/>
    <property type="project" value="UniProtKB-UniRule"/>
</dbReference>
<keyword evidence="7 9" id="KW-0067">ATP-binding</keyword>
<reference evidence="16" key="1">
    <citation type="submission" date="2017-05" db="EMBL/GenBank/DDBJ databases">
        <authorList>
            <person name="Varghese N."/>
            <person name="Submissions S."/>
        </authorList>
    </citation>
    <scope>NUCLEOTIDE SEQUENCE</scope>
    <source>
        <strain evidence="16">DSM 18763</strain>
    </source>
</reference>
<dbReference type="Pfam" id="PF00004">
    <property type="entry name" value="AAA"/>
    <property type="match status" value="1"/>
</dbReference>
<dbReference type="EMBL" id="FXTX01000024">
    <property type="protein sequence ID" value="SMP21719.1"/>
    <property type="molecule type" value="Genomic_DNA"/>
</dbReference>
<feature type="active site" evidence="9 11">
    <location>
        <position position="692"/>
    </location>
</feature>
<dbReference type="InterPro" id="IPR015947">
    <property type="entry name" value="PUA-like_sf"/>
</dbReference>
<dbReference type="GO" id="GO:0006515">
    <property type="term" value="P:protein quality control for misfolded or incompletely synthesized proteins"/>
    <property type="evidence" value="ECO:0007669"/>
    <property type="project" value="UniProtKB-UniRule"/>
</dbReference>
<dbReference type="InterPro" id="IPR014721">
    <property type="entry name" value="Ribsml_uS5_D2-typ_fold_subgr"/>
</dbReference>
<evidence type="ECO:0000256" key="2">
    <source>
        <dbReference type="ARBA" id="ARBA00022490"/>
    </source>
</evidence>
<keyword evidence="4 9" id="KW-0547">Nucleotide-binding</keyword>
<evidence type="ECO:0000256" key="13">
    <source>
        <dbReference type="PROSITE-ProRule" id="PRU01122"/>
    </source>
</evidence>
<dbReference type="InterPro" id="IPR004815">
    <property type="entry name" value="Lon_bac/euk-typ"/>
</dbReference>
<dbReference type="InterPro" id="IPR003593">
    <property type="entry name" value="AAA+_ATPase"/>
</dbReference>
<evidence type="ECO:0000256" key="10">
    <source>
        <dbReference type="PIRNR" id="PIRNR001174"/>
    </source>
</evidence>
<dbReference type="SUPFAM" id="SSF88697">
    <property type="entry name" value="PUA domain-like"/>
    <property type="match status" value="1"/>
</dbReference>
<sequence length="804" mass="91316">MPFEENMEDMYEENLPTEYPLLPTRDLVIFPYMVFPIFVGRDFSIKAVEDAIENNNKYIFLALQKDKDIEVPKEKDIYQIGTIANIIRVMRLEDGRVKVLVQGVERARIKKFKKENGLFKVEVEILEEPIYEEENIEVEALIHSIRDLLDKGISLGKQVVPDLVEIIKSVNEPAKLSDLVASILDIKSEEAQKILETIDPVERLRLVHDLLLKEVSILEIQHKIRVSAREAMEKDHREYFLRQQMKVIQEELGEKDERKEEIENYKKKIEEAQMPEEVKEEALKQLKRLEKMHPDSAEAGVIRTYLDWLVELPWNKRTKDRLDLKLAQKILDEDHYDLEKIKERIIEYLAVLKLKKDKSMKGPILCFVGPPGVGKTSLGKSIAKALGRKFVRQSLGGVRDEAEIRGHRRTYVGALPGKIIQALKQAGSKNPVIMLDEVDKIGMDFRGDPSAALLEVLDPEQNKEFVDHYIGLPFDLSEVLFICTANRTDTIPRPLLDRMEVIRLSGYSEEEKLHIAEKYLIPRQIKENGLKQKDIQFTKEAITFLIRGYTKEAGVRNLERQIGAVIRKIAKEIALTGKKKKYKITKALIKKFLGAPIYHPEAHKKDEIGVVIGLAWTEVGGEILKIEATKMPGKGNLILTGSLGDVMKESAMAGFSYLKSKADYYGINPEDFSKYDFHVHVPAGAIPKDGPSAGVSITTALASVLLNLPVKSDMAMTGEITLTGKVLPVGGLKEKILAAKRAGIKKVFLPKDNKEEVMEDLLAYVRKAVKLKFVEHIDEILKEAIIGIEEKIKKQEEEIELAKS</sequence>
<evidence type="ECO:0000259" key="15">
    <source>
        <dbReference type="PROSITE" id="PS51787"/>
    </source>
</evidence>
<comment type="caution">
    <text evidence="16">The sequence shown here is derived from an EMBL/GenBank/DDBJ whole genome shotgun (WGS) entry which is preliminary data.</text>
</comment>
<dbReference type="Gene3D" id="2.30.130.40">
    <property type="entry name" value="LON domain-like"/>
    <property type="match status" value="1"/>
</dbReference>
<dbReference type="InterPro" id="IPR003111">
    <property type="entry name" value="Lon_prtase_N"/>
</dbReference>
<feature type="domain" description="Lon N-terminal" evidence="15">
    <location>
        <begin position="19"/>
        <end position="215"/>
    </location>
</feature>
<evidence type="ECO:0000256" key="11">
    <source>
        <dbReference type="PIRSR" id="PIRSR001174-1"/>
    </source>
</evidence>
<keyword evidence="8 9" id="KW-0346">Stress response</keyword>
<evidence type="ECO:0000313" key="17">
    <source>
        <dbReference type="Proteomes" id="UP001157947"/>
    </source>
</evidence>
<dbReference type="NCBIfam" id="TIGR00763">
    <property type="entry name" value="lon"/>
    <property type="match status" value="1"/>
</dbReference>
<gene>
    <name evidence="9" type="primary">lon</name>
    <name evidence="16" type="ORF">SAMN06264868_1249</name>
</gene>
<dbReference type="Pfam" id="PF02190">
    <property type="entry name" value="LON_substr_bdg"/>
    <property type="match status" value="1"/>
</dbReference>
<dbReference type="PIRSF" id="PIRSF001174">
    <property type="entry name" value="Lon_proteas"/>
    <property type="match status" value="1"/>
</dbReference>
<dbReference type="GO" id="GO:0043565">
    <property type="term" value="F:sequence-specific DNA binding"/>
    <property type="evidence" value="ECO:0007669"/>
    <property type="project" value="UniProtKB-UniRule"/>
</dbReference>
<keyword evidence="5 9" id="KW-0378">Hydrolase</keyword>
<evidence type="ECO:0000256" key="1">
    <source>
        <dbReference type="ARBA" id="ARBA00004496"/>
    </source>
</evidence>
<feature type="active site" evidence="9 11">
    <location>
        <position position="735"/>
    </location>
</feature>
<keyword evidence="3 9" id="KW-0645">Protease</keyword>
<feature type="binding site" evidence="9 12">
    <location>
        <begin position="369"/>
        <end position="376"/>
    </location>
    <ligand>
        <name>ATP</name>
        <dbReference type="ChEBI" id="CHEBI:30616"/>
    </ligand>
</feature>
<evidence type="ECO:0000256" key="5">
    <source>
        <dbReference type="ARBA" id="ARBA00022801"/>
    </source>
</evidence>
<dbReference type="Gene3D" id="1.20.5.5270">
    <property type="match status" value="1"/>
</dbReference>
<protein>
    <recommendedName>
        <fullName evidence="9 10">Lon protease</fullName>
        <ecNumber evidence="9 10">3.4.21.53</ecNumber>
    </recommendedName>
    <alternativeName>
        <fullName evidence="9">ATP-dependent protease La</fullName>
    </alternativeName>
</protein>
<name>A0AA45WPG8_9AQUI</name>
<dbReference type="AlphaFoldDB" id="A0AA45WPG8"/>